<keyword evidence="9" id="KW-0864">Zinc transport</keyword>
<evidence type="ECO:0000256" key="7">
    <source>
        <dbReference type="ARBA" id="ARBA00022692"/>
    </source>
</evidence>
<feature type="transmembrane region" description="Helical" evidence="15">
    <location>
        <begin position="239"/>
        <end position="257"/>
    </location>
</feature>
<accession>A0A5J6L8W7</accession>
<dbReference type="GO" id="GO:0010043">
    <property type="term" value="P:response to zinc ion"/>
    <property type="evidence" value="ECO:0007669"/>
    <property type="project" value="TreeGrafter"/>
</dbReference>
<evidence type="ECO:0000256" key="8">
    <source>
        <dbReference type="ARBA" id="ARBA00022833"/>
    </source>
</evidence>
<dbReference type="GO" id="GO:0006829">
    <property type="term" value="P:zinc ion transport"/>
    <property type="evidence" value="ECO:0007669"/>
    <property type="project" value="UniProtKB-KW"/>
</dbReference>
<keyword evidence="11" id="KW-0406">Ion transport</keyword>
<proteinExistence type="inferred from homology"/>
<dbReference type="SUPFAM" id="SSF81345">
    <property type="entry name" value="ABC transporter involved in vitamin B12 uptake, BtuC"/>
    <property type="match status" value="1"/>
</dbReference>
<comment type="subcellular location">
    <subcellularLocation>
        <location evidence="2">Cell inner membrane</location>
        <topology evidence="2">Multi-pass membrane protein</topology>
    </subcellularLocation>
    <subcellularLocation>
        <location evidence="14">Cell membrane</location>
        <topology evidence="14">Multi-pass membrane protein</topology>
    </subcellularLocation>
</comment>
<comment type="function">
    <text evidence="1">Involved in the high-affinity zinc uptake transport system.</text>
</comment>
<dbReference type="InterPro" id="IPR001626">
    <property type="entry name" value="ABC_TroCD"/>
</dbReference>
<keyword evidence="12 15" id="KW-0472">Membrane</keyword>
<keyword evidence="17" id="KW-1185">Reference proteome</keyword>
<evidence type="ECO:0000256" key="5">
    <source>
        <dbReference type="ARBA" id="ARBA00022475"/>
    </source>
</evidence>
<evidence type="ECO:0000256" key="11">
    <source>
        <dbReference type="ARBA" id="ARBA00023065"/>
    </source>
</evidence>
<feature type="transmembrane region" description="Helical" evidence="15">
    <location>
        <begin position="85"/>
        <end position="107"/>
    </location>
</feature>
<name>A0A5J6L8W7_9GAMM</name>
<evidence type="ECO:0000256" key="13">
    <source>
        <dbReference type="ARBA" id="ARBA00040080"/>
    </source>
</evidence>
<reference evidence="16 17" key="1">
    <citation type="submission" date="2019-09" db="EMBL/GenBank/DDBJ databases">
        <title>Nitrincola iocasae sp. nov., a bacterium isolated from the sediment collected at a cold seep field in South China Sea.</title>
        <authorList>
            <person name="Zhang H."/>
            <person name="Wang H."/>
            <person name="Li C."/>
        </authorList>
    </citation>
    <scope>NUCLEOTIDE SEQUENCE [LARGE SCALE GENOMIC DNA]</scope>
    <source>
        <strain evidence="16 17">KXZD1103</strain>
    </source>
</reference>
<evidence type="ECO:0000256" key="4">
    <source>
        <dbReference type="ARBA" id="ARBA00022448"/>
    </source>
</evidence>
<keyword evidence="5" id="KW-1003">Cell membrane</keyword>
<dbReference type="AlphaFoldDB" id="A0A5J6L8W7"/>
<sequence>MPEFILIALAGGLGVAAITGPLGAFVVWRRMAYFGDTLAHSALMGVAMGFLFSINLNLAVMVCCVLLAVILVAMQKQHMVATDTLLGIMAHSTLSIGLVAVSLLDHIRIDLMQYLFGDLLAIAPTDLLWVYGGGLLVLLTLWRLWHPLLAITINEEMARVEGVNVTATRLALMLMIALVIAVAMKLVGILLITSLLIIPAAAARRLSSTPEQMAFIASLLGMVAVTGGIWASWVFDTPAGPSVVVTALVIFLFLYTLPLRQASH</sequence>
<evidence type="ECO:0000313" key="17">
    <source>
        <dbReference type="Proteomes" id="UP000325606"/>
    </source>
</evidence>
<dbReference type="EMBL" id="CP044222">
    <property type="protein sequence ID" value="QEW05034.1"/>
    <property type="molecule type" value="Genomic_DNA"/>
</dbReference>
<evidence type="ECO:0000256" key="3">
    <source>
        <dbReference type="ARBA" id="ARBA00008034"/>
    </source>
</evidence>
<feature type="transmembrane region" description="Helical" evidence="15">
    <location>
        <begin position="49"/>
        <end position="73"/>
    </location>
</feature>
<evidence type="ECO:0000256" key="2">
    <source>
        <dbReference type="ARBA" id="ARBA00004429"/>
    </source>
</evidence>
<dbReference type="NCBIfam" id="NF007089">
    <property type="entry name" value="PRK09543.1"/>
    <property type="match status" value="1"/>
</dbReference>
<dbReference type="FunFam" id="1.10.3470.10:FF:000002">
    <property type="entry name" value="Zinc ABC transporter permease subunit ZnuB"/>
    <property type="match status" value="1"/>
</dbReference>
<keyword evidence="4 14" id="KW-0813">Transport</keyword>
<dbReference type="Pfam" id="PF00950">
    <property type="entry name" value="ABC-3"/>
    <property type="match status" value="1"/>
</dbReference>
<keyword evidence="10 15" id="KW-1133">Transmembrane helix</keyword>
<dbReference type="GO" id="GO:0043190">
    <property type="term" value="C:ATP-binding cassette (ABC) transporter complex"/>
    <property type="evidence" value="ECO:0007669"/>
    <property type="project" value="InterPro"/>
</dbReference>
<dbReference type="RefSeq" id="WP_151053100.1">
    <property type="nucleotide sequence ID" value="NZ_CP044222.1"/>
</dbReference>
<comment type="similarity">
    <text evidence="3 14">Belongs to the ABC-3 integral membrane protein family.</text>
</comment>
<keyword evidence="7 14" id="KW-0812">Transmembrane</keyword>
<dbReference type="KEGG" id="nik:F5I99_00135"/>
<feature type="transmembrane region" description="Helical" evidence="15">
    <location>
        <begin position="6"/>
        <end position="28"/>
    </location>
</feature>
<dbReference type="Gene3D" id="1.10.3470.10">
    <property type="entry name" value="ABC transporter involved in vitamin B12 uptake, BtuC"/>
    <property type="match status" value="1"/>
</dbReference>
<feature type="transmembrane region" description="Helical" evidence="15">
    <location>
        <begin position="170"/>
        <end position="201"/>
    </location>
</feature>
<evidence type="ECO:0000256" key="15">
    <source>
        <dbReference type="SAM" id="Phobius"/>
    </source>
</evidence>
<evidence type="ECO:0000256" key="1">
    <source>
        <dbReference type="ARBA" id="ARBA00002313"/>
    </source>
</evidence>
<dbReference type="PANTHER" id="PTHR30477">
    <property type="entry name" value="ABC-TRANSPORTER METAL-BINDING PROTEIN"/>
    <property type="match status" value="1"/>
</dbReference>
<evidence type="ECO:0000256" key="9">
    <source>
        <dbReference type="ARBA" id="ARBA00022906"/>
    </source>
</evidence>
<dbReference type="GO" id="GO:0055085">
    <property type="term" value="P:transmembrane transport"/>
    <property type="evidence" value="ECO:0007669"/>
    <property type="project" value="InterPro"/>
</dbReference>
<evidence type="ECO:0000256" key="6">
    <source>
        <dbReference type="ARBA" id="ARBA00022519"/>
    </source>
</evidence>
<gene>
    <name evidence="16" type="primary">znuB</name>
    <name evidence="16" type="ORF">F5I99_00135</name>
</gene>
<dbReference type="InterPro" id="IPR037294">
    <property type="entry name" value="ABC_BtuC-like"/>
</dbReference>
<evidence type="ECO:0000313" key="16">
    <source>
        <dbReference type="EMBL" id="QEW05034.1"/>
    </source>
</evidence>
<organism evidence="16 17">
    <name type="scientific">Nitrincola iocasae</name>
    <dbReference type="NCBI Taxonomy" id="2614693"/>
    <lineage>
        <taxon>Bacteria</taxon>
        <taxon>Pseudomonadati</taxon>
        <taxon>Pseudomonadota</taxon>
        <taxon>Gammaproteobacteria</taxon>
        <taxon>Oceanospirillales</taxon>
        <taxon>Oceanospirillaceae</taxon>
        <taxon>Nitrincola</taxon>
    </lineage>
</organism>
<feature type="transmembrane region" description="Helical" evidence="15">
    <location>
        <begin position="119"/>
        <end position="142"/>
    </location>
</feature>
<feature type="transmembrane region" description="Helical" evidence="15">
    <location>
        <begin position="213"/>
        <end position="233"/>
    </location>
</feature>
<dbReference type="CDD" id="cd06550">
    <property type="entry name" value="TM_ABC_iron-siderophores_like"/>
    <property type="match status" value="1"/>
</dbReference>
<keyword evidence="8" id="KW-0862">Zinc</keyword>
<evidence type="ECO:0000256" key="10">
    <source>
        <dbReference type="ARBA" id="ARBA00022989"/>
    </source>
</evidence>
<dbReference type="PANTHER" id="PTHR30477:SF23">
    <property type="entry name" value="HIGH-AFFINITY ZINC UPTAKE SYSTEM MEMBRANE PROTEIN ZNUB"/>
    <property type="match status" value="1"/>
</dbReference>
<evidence type="ECO:0000256" key="12">
    <source>
        <dbReference type="ARBA" id="ARBA00023136"/>
    </source>
</evidence>
<evidence type="ECO:0000256" key="14">
    <source>
        <dbReference type="RuleBase" id="RU003943"/>
    </source>
</evidence>
<dbReference type="Proteomes" id="UP000325606">
    <property type="component" value="Chromosome"/>
</dbReference>
<keyword evidence="6" id="KW-0997">Cell inner membrane</keyword>
<protein>
    <recommendedName>
        <fullName evidence="13">High-affinity zinc uptake system membrane protein ZnuB</fullName>
    </recommendedName>
</protein>